<reference evidence="5 6" key="1">
    <citation type="submission" date="2024-09" db="EMBL/GenBank/DDBJ databases">
        <authorList>
            <person name="Sun Q."/>
            <person name="Mori K."/>
        </authorList>
    </citation>
    <scope>NUCLEOTIDE SEQUENCE [LARGE SCALE GENOMIC DNA]</scope>
    <source>
        <strain evidence="5 6">TBRC 4938</strain>
    </source>
</reference>
<feature type="domain" description="Polysaccharide export protein N-terminal" evidence="2">
    <location>
        <begin position="46"/>
        <end position="132"/>
    </location>
</feature>
<keyword evidence="6" id="KW-1185">Reference proteome</keyword>
<feature type="domain" description="Soluble ligand binding" evidence="3">
    <location>
        <begin position="138"/>
        <end position="170"/>
    </location>
</feature>
<dbReference type="InterPro" id="IPR003715">
    <property type="entry name" value="Poly_export_N"/>
</dbReference>
<organism evidence="5 6">
    <name type="scientific">Rhizobium puerariae</name>
    <dbReference type="NCBI Taxonomy" id="1585791"/>
    <lineage>
        <taxon>Bacteria</taxon>
        <taxon>Pseudomonadati</taxon>
        <taxon>Pseudomonadota</taxon>
        <taxon>Alphaproteobacteria</taxon>
        <taxon>Hyphomicrobiales</taxon>
        <taxon>Rhizobiaceae</taxon>
        <taxon>Rhizobium/Agrobacterium group</taxon>
        <taxon>Rhizobium</taxon>
    </lineage>
</organism>
<dbReference type="InterPro" id="IPR019554">
    <property type="entry name" value="Soluble_ligand-bd"/>
</dbReference>
<dbReference type="InterPro" id="IPR049712">
    <property type="entry name" value="Poly_export"/>
</dbReference>
<dbReference type="Gene3D" id="3.30.1950.10">
    <property type="entry name" value="wza like domain"/>
    <property type="match status" value="1"/>
</dbReference>
<dbReference type="Pfam" id="PF25994">
    <property type="entry name" value="HH_AprE"/>
    <property type="match status" value="1"/>
</dbReference>
<dbReference type="PANTHER" id="PTHR33619:SF3">
    <property type="entry name" value="POLYSACCHARIDE EXPORT PROTEIN GFCE-RELATED"/>
    <property type="match status" value="1"/>
</dbReference>
<dbReference type="PANTHER" id="PTHR33619">
    <property type="entry name" value="POLYSACCHARIDE EXPORT PROTEIN GFCE-RELATED"/>
    <property type="match status" value="1"/>
</dbReference>
<feature type="domain" description="AprE-like long alpha-helical hairpin" evidence="4">
    <location>
        <begin position="186"/>
        <end position="373"/>
    </location>
</feature>
<dbReference type="Pfam" id="PF02563">
    <property type="entry name" value="Poly_export"/>
    <property type="match status" value="1"/>
</dbReference>
<evidence type="ECO:0000256" key="1">
    <source>
        <dbReference type="ARBA" id="ARBA00022729"/>
    </source>
</evidence>
<evidence type="ECO:0000259" key="2">
    <source>
        <dbReference type="Pfam" id="PF02563"/>
    </source>
</evidence>
<dbReference type="InterPro" id="IPR058781">
    <property type="entry name" value="HH_AprE-like"/>
</dbReference>
<evidence type="ECO:0000313" key="5">
    <source>
        <dbReference type="EMBL" id="MFB9948310.1"/>
    </source>
</evidence>
<gene>
    <name evidence="5" type="ORF">ACFFP0_05585</name>
</gene>
<dbReference type="EMBL" id="JBHMAA010000008">
    <property type="protein sequence ID" value="MFB9948310.1"/>
    <property type="molecule type" value="Genomic_DNA"/>
</dbReference>
<name>A0ABV6AG45_9HYPH</name>
<dbReference type="Pfam" id="PF10531">
    <property type="entry name" value="SLBB"/>
    <property type="match status" value="1"/>
</dbReference>
<proteinExistence type="predicted"/>
<dbReference type="RefSeq" id="WP_377257471.1">
    <property type="nucleotide sequence ID" value="NZ_JBHMAA010000008.1"/>
</dbReference>
<protein>
    <submittedName>
        <fullName evidence="5">Polysaccharide biosynthesis/export family protein</fullName>
    </submittedName>
</protein>
<sequence>MLSDAVAWLRGLAGAPVAGLRPGLLSGMGSSVVLLLSLLLMVSAARADDYTLGPQDVLRIRVFEWRPSAGVAFEWVPLTGEFAVSAAGSLSLPIIGTVPVAGKTLEQVSDIIGEQLQKQVGLQKRPNASVEISAYRPFFVTGLVASPGKYNYIPGLTVMQALSMAGGVGQADPNMIGFQREALVSRGDLRELDIARLGLLARQARVDAFLKNEAKIAFPPDLKARADLPVVARMMQDEQALLDTRLRSLETEVNALAQARVLAANQLDVLKSKEASLTKQIDLATKDLSSVNKLVSQGLSLSSRQLGANQNVADLESRNLDVSLAIVKTQQDLAKLDQDVADVREKYRAAALTEAADLRDRLAANTEKAKTARALLTNIETHAPAALAAEVAEDAPAFVTTVNRSVGGAMKTMVVNDNDPIAPGDVIRVKRRESMSAAQTGGMPSGTQ</sequence>
<keyword evidence="1" id="KW-0732">Signal</keyword>
<comment type="caution">
    <text evidence="5">The sequence shown here is derived from an EMBL/GenBank/DDBJ whole genome shotgun (WGS) entry which is preliminary data.</text>
</comment>
<evidence type="ECO:0000259" key="3">
    <source>
        <dbReference type="Pfam" id="PF10531"/>
    </source>
</evidence>
<accession>A0ABV6AG45</accession>
<evidence type="ECO:0000313" key="6">
    <source>
        <dbReference type="Proteomes" id="UP001589692"/>
    </source>
</evidence>
<dbReference type="Proteomes" id="UP001589692">
    <property type="component" value="Unassembled WGS sequence"/>
</dbReference>
<evidence type="ECO:0000259" key="4">
    <source>
        <dbReference type="Pfam" id="PF25994"/>
    </source>
</evidence>